<dbReference type="RefSeq" id="WP_295688578.1">
    <property type="nucleotide sequence ID" value="NZ_BAABGL010000012.1"/>
</dbReference>
<protein>
    <recommendedName>
        <fullName evidence="3">Endonuclease</fullName>
    </recommendedName>
</protein>
<dbReference type="InterPro" id="IPR011257">
    <property type="entry name" value="DNA_glycosylase"/>
</dbReference>
<name>A0ABP8JHU8_9MICO</name>
<dbReference type="Gene3D" id="1.10.340.30">
    <property type="entry name" value="Hypothetical protein, domain 2"/>
    <property type="match status" value="1"/>
</dbReference>
<keyword evidence="2" id="KW-1185">Reference proteome</keyword>
<dbReference type="Proteomes" id="UP001500642">
    <property type="component" value="Unassembled WGS sequence"/>
</dbReference>
<dbReference type="SUPFAM" id="SSF48150">
    <property type="entry name" value="DNA-glycosylase"/>
    <property type="match status" value="1"/>
</dbReference>
<comment type="caution">
    <text evidence="1">The sequence shown here is derived from an EMBL/GenBank/DDBJ whole genome shotgun (WGS) entry which is preliminary data.</text>
</comment>
<reference evidence="2" key="1">
    <citation type="journal article" date="2019" name="Int. J. Syst. Evol. Microbiol.">
        <title>The Global Catalogue of Microorganisms (GCM) 10K type strain sequencing project: providing services to taxonomists for standard genome sequencing and annotation.</title>
        <authorList>
            <consortium name="The Broad Institute Genomics Platform"/>
            <consortium name="The Broad Institute Genome Sequencing Center for Infectious Disease"/>
            <person name="Wu L."/>
            <person name="Ma J."/>
        </authorList>
    </citation>
    <scope>NUCLEOTIDE SEQUENCE [LARGE SCALE GENOMIC DNA]</scope>
    <source>
        <strain evidence="2">JCM 17808</strain>
    </source>
</reference>
<evidence type="ECO:0008006" key="3">
    <source>
        <dbReference type="Google" id="ProtNLM"/>
    </source>
</evidence>
<organism evidence="1 2">
    <name type="scientific">Brevibacterium pityocampae</name>
    <dbReference type="NCBI Taxonomy" id="506594"/>
    <lineage>
        <taxon>Bacteria</taxon>
        <taxon>Bacillati</taxon>
        <taxon>Actinomycetota</taxon>
        <taxon>Actinomycetes</taxon>
        <taxon>Micrococcales</taxon>
        <taxon>Brevibacteriaceae</taxon>
        <taxon>Brevibacterium</taxon>
    </lineage>
</organism>
<evidence type="ECO:0000313" key="2">
    <source>
        <dbReference type="Proteomes" id="UP001500642"/>
    </source>
</evidence>
<accession>A0ABP8JHU8</accession>
<proteinExistence type="predicted"/>
<sequence length="216" mass="23566">MTAKKRSETEQGTARRLIEEFGTTFCDEAGITLRDTPAPLWQLLVLSLLLSARIRSEIAVATAGELFDAGWRTPEHLRESTWQERVDALGRGGYRRYDESTATRLDDAAALLLDRWTGDLRRLREEAEGDPGRIADGLQEFDGIGPAGANIFLREVQAVWPSLRPLADDLVLQGAEAAGLPTDPEALAELVSGDDFAGLAAALVRIARDPGLLDEE</sequence>
<evidence type="ECO:0000313" key="1">
    <source>
        <dbReference type="EMBL" id="GAA4390982.1"/>
    </source>
</evidence>
<dbReference type="EMBL" id="BAABGL010000012">
    <property type="protein sequence ID" value="GAA4390982.1"/>
    <property type="molecule type" value="Genomic_DNA"/>
</dbReference>
<gene>
    <name evidence="1" type="ORF">GCM10023167_17960</name>
</gene>